<evidence type="ECO:0000256" key="2">
    <source>
        <dbReference type="ARBA" id="ARBA00004726"/>
    </source>
</evidence>
<dbReference type="GO" id="GO:0009398">
    <property type="term" value="P:FMN biosynthetic process"/>
    <property type="evidence" value="ECO:0007669"/>
    <property type="project" value="UniProtKB-UniRule"/>
</dbReference>
<dbReference type="InterPro" id="IPR015865">
    <property type="entry name" value="Riboflavin_kinase_bac/euk"/>
</dbReference>
<name>A0A3S3ULF6_9RHOB</name>
<evidence type="ECO:0000256" key="5">
    <source>
        <dbReference type="ARBA" id="ARBA00022643"/>
    </source>
</evidence>
<sequence length="307" mass="33096">MKRLTHWQKLSAPERGASVAMGNFDGVHRGHCSLLDLAKAEGGLTGVVTFEPHPRQYFSAGGESFRLMDAGTRARALAGQGVDLVYELPFGELAGLSAEDFVREVLVAGLGIRHVVVGEDFTFGAKRSGTTEVLKALGAQHGFGVTVARKLCDVDGVISSTAIREALTAGDPRKAARLLGHWHRFEGPVIHGEKRGRELGFPTANMAVDGLHLPKLGVYAVRVEVLEGPHQGIYSGAASLGVRPMFGENTPNLETYLMDFKGDLYGTRLAVSLVDYLRGEVKFTTLPALIEQMTRDCEDARRILSAA</sequence>
<comment type="caution">
    <text evidence="17">The sequence shown here is derived from an EMBL/GenBank/DDBJ whole genome shotgun (WGS) entry which is preliminary data.</text>
</comment>
<evidence type="ECO:0000256" key="3">
    <source>
        <dbReference type="ARBA" id="ARBA00005201"/>
    </source>
</evidence>
<dbReference type="OrthoDB" id="9803667at2"/>
<keyword evidence="11 15" id="KW-0067">ATP-binding</keyword>
<dbReference type="NCBIfam" id="NF004160">
    <property type="entry name" value="PRK05627.1-3"/>
    <property type="match status" value="1"/>
</dbReference>
<dbReference type="UniPathway" id="UPA00277">
    <property type="reaction ID" value="UER00407"/>
</dbReference>
<dbReference type="SUPFAM" id="SSF82114">
    <property type="entry name" value="Riboflavin kinase-like"/>
    <property type="match status" value="1"/>
</dbReference>
<dbReference type="GO" id="GO:0009231">
    <property type="term" value="P:riboflavin biosynthetic process"/>
    <property type="evidence" value="ECO:0007669"/>
    <property type="project" value="InterPro"/>
</dbReference>
<keyword evidence="6 15" id="KW-0808">Transferase</keyword>
<evidence type="ECO:0000259" key="16">
    <source>
        <dbReference type="SMART" id="SM00904"/>
    </source>
</evidence>
<evidence type="ECO:0000256" key="6">
    <source>
        <dbReference type="ARBA" id="ARBA00022679"/>
    </source>
</evidence>
<dbReference type="InterPro" id="IPR015864">
    <property type="entry name" value="FAD_synthase"/>
</dbReference>
<dbReference type="InterPro" id="IPR002606">
    <property type="entry name" value="Riboflavin_kinase_bac"/>
</dbReference>
<dbReference type="RefSeq" id="WP_128486897.1">
    <property type="nucleotide sequence ID" value="NZ_JBHLXB010000008.1"/>
</dbReference>
<dbReference type="GO" id="GO:0008531">
    <property type="term" value="F:riboflavin kinase activity"/>
    <property type="evidence" value="ECO:0007669"/>
    <property type="project" value="UniProtKB-UniRule"/>
</dbReference>
<keyword evidence="10 15" id="KW-0274">FAD</keyword>
<dbReference type="InterPro" id="IPR014729">
    <property type="entry name" value="Rossmann-like_a/b/a_fold"/>
</dbReference>
<dbReference type="InterPro" id="IPR023468">
    <property type="entry name" value="Riboflavin_kinase"/>
</dbReference>
<dbReference type="Pfam" id="PF06574">
    <property type="entry name" value="FAD_syn"/>
    <property type="match status" value="1"/>
</dbReference>
<comment type="pathway">
    <text evidence="2 15">Cofactor biosynthesis; FAD biosynthesis; FAD from FMN: step 1/1.</text>
</comment>
<dbReference type="InterPro" id="IPR023465">
    <property type="entry name" value="Riboflavin_kinase_dom_sf"/>
</dbReference>
<dbReference type="GO" id="GO:0003919">
    <property type="term" value="F:FMN adenylyltransferase activity"/>
    <property type="evidence" value="ECO:0007669"/>
    <property type="project" value="UniProtKB-UniRule"/>
</dbReference>
<comment type="catalytic activity">
    <reaction evidence="13 15">
        <text>riboflavin + ATP = FMN + ADP + H(+)</text>
        <dbReference type="Rhea" id="RHEA:14357"/>
        <dbReference type="ChEBI" id="CHEBI:15378"/>
        <dbReference type="ChEBI" id="CHEBI:30616"/>
        <dbReference type="ChEBI" id="CHEBI:57986"/>
        <dbReference type="ChEBI" id="CHEBI:58210"/>
        <dbReference type="ChEBI" id="CHEBI:456216"/>
        <dbReference type="EC" id="2.7.1.26"/>
    </reaction>
</comment>
<protein>
    <recommendedName>
        <fullName evidence="15">Riboflavin biosynthesis protein</fullName>
    </recommendedName>
    <domain>
        <recommendedName>
            <fullName evidence="15">Riboflavin kinase</fullName>
            <ecNumber evidence="15">2.7.1.26</ecNumber>
        </recommendedName>
        <alternativeName>
            <fullName evidence="15">Flavokinase</fullName>
        </alternativeName>
    </domain>
    <domain>
        <recommendedName>
            <fullName evidence="15">FMN adenylyltransferase</fullName>
            <ecNumber evidence="15">2.7.7.2</ecNumber>
        </recommendedName>
        <alternativeName>
            <fullName evidence="15">FAD pyrophosphorylase</fullName>
        </alternativeName>
        <alternativeName>
            <fullName evidence="15">FAD synthase</fullName>
        </alternativeName>
    </domain>
</protein>
<dbReference type="Proteomes" id="UP000287168">
    <property type="component" value="Unassembled WGS sequence"/>
</dbReference>
<dbReference type="EC" id="2.7.7.2" evidence="15"/>
<dbReference type="FunFam" id="3.40.50.620:FF:000021">
    <property type="entry name" value="Riboflavin biosynthesis protein"/>
    <property type="match status" value="1"/>
</dbReference>
<evidence type="ECO:0000256" key="1">
    <source>
        <dbReference type="ARBA" id="ARBA00002121"/>
    </source>
</evidence>
<accession>A0A3S3ULF6</accession>
<proteinExistence type="inferred from homology"/>
<dbReference type="UniPathway" id="UPA00276">
    <property type="reaction ID" value="UER00406"/>
</dbReference>
<keyword evidence="5 15" id="KW-0288">FMN</keyword>
<dbReference type="Gene3D" id="3.40.50.620">
    <property type="entry name" value="HUPs"/>
    <property type="match status" value="1"/>
</dbReference>
<dbReference type="PANTHER" id="PTHR22749">
    <property type="entry name" value="RIBOFLAVIN KINASE/FMN ADENYLYLTRANSFERASE"/>
    <property type="match status" value="1"/>
</dbReference>
<evidence type="ECO:0000256" key="15">
    <source>
        <dbReference type="PIRNR" id="PIRNR004491"/>
    </source>
</evidence>
<dbReference type="SMART" id="SM00904">
    <property type="entry name" value="Flavokinase"/>
    <property type="match status" value="1"/>
</dbReference>
<keyword evidence="8 15" id="KW-0547">Nucleotide-binding</keyword>
<comment type="catalytic activity">
    <reaction evidence="14 15">
        <text>FMN + ATP + H(+) = FAD + diphosphate</text>
        <dbReference type="Rhea" id="RHEA:17237"/>
        <dbReference type="ChEBI" id="CHEBI:15378"/>
        <dbReference type="ChEBI" id="CHEBI:30616"/>
        <dbReference type="ChEBI" id="CHEBI:33019"/>
        <dbReference type="ChEBI" id="CHEBI:57692"/>
        <dbReference type="ChEBI" id="CHEBI:58210"/>
        <dbReference type="EC" id="2.7.7.2"/>
    </reaction>
</comment>
<feature type="domain" description="Riboflavin kinase" evidence="16">
    <location>
        <begin position="178"/>
        <end position="305"/>
    </location>
</feature>
<keyword evidence="12" id="KW-0511">Multifunctional enzyme</keyword>
<keyword evidence="18" id="KW-1185">Reference proteome</keyword>
<dbReference type="Gene3D" id="2.40.30.30">
    <property type="entry name" value="Riboflavin kinase-like"/>
    <property type="match status" value="1"/>
</dbReference>
<evidence type="ECO:0000256" key="14">
    <source>
        <dbReference type="ARBA" id="ARBA00049494"/>
    </source>
</evidence>
<dbReference type="Pfam" id="PF01687">
    <property type="entry name" value="Flavokinase"/>
    <property type="match status" value="1"/>
</dbReference>
<dbReference type="EMBL" id="SBLC01000004">
    <property type="protein sequence ID" value="RWY43561.1"/>
    <property type="molecule type" value="Genomic_DNA"/>
</dbReference>
<evidence type="ECO:0000313" key="17">
    <source>
        <dbReference type="EMBL" id="RWY43561.1"/>
    </source>
</evidence>
<keyword evidence="7 15" id="KW-0548">Nucleotidyltransferase</keyword>
<evidence type="ECO:0000256" key="11">
    <source>
        <dbReference type="ARBA" id="ARBA00022840"/>
    </source>
</evidence>
<dbReference type="CDD" id="cd02064">
    <property type="entry name" value="FAD_synthetase_N"/>
    <property type="match status" value="1"/>
</dbReference>
<organism evidence="17 18">
    <name type="scientific">Falsigemmobacter intermedius</name>
    <dbReference type="NCBI Taxonomy" id="1553448"/>
    <lineage>
        <taxon>Bacteria</taxon>
        <taxon>Pseudomonadati</taxon>
        <taxon>Pseudomonadota</taxon>
        <taxon>Alphaproteobacteria</taxon>
        <taxon>Rhodobacterales</taxon>
        <taxon>Paracoccaceae</taxon>
        <taxon>Falsigemmobacter</taxon>
    </lineage>
</organism>
<gene>
    <name evidence="17" type="ORF">EP867_03910</name>
</gene>
<dbReference type="AlphaFoldDB" id="A0A3S3ULF6"/>
<dbReference type="PIRSF" id="PIRSF004491">
    <property type="entry name" value="FAD_Synth"/>
    <property type="match status" value="1"/>
</dbReference>
<dbReference type="EC" id="2.7.1.26" evidence="15"/>
<comment type="pathway">
    <text evidence="3 15">Cofactor biosynthesis; FMN biosynthesis; FMN from riboflavin (ATP route): step 1/1.</text>
</comment>
<keyword evidence="4 15" id="KW-0285">Flavoprotein</keyword>
<evidence type="ECO:0000256" key="9">
    <source>
        <dbReference type="ARBA" id="ARBA00022777"/>
    </source>
</evidence>
<evidence type="ECO:0000313" key="18">
    <source>
        <dbReference type="Proteomes" id="UP000287168"/>
    </source>
</evidence>
<evidence type="ECO:0000256" key="10">
    <source>
        <dbReference type="ARBA" id="ARBA00022827"/>
    </source>
</evidence>
<evidence type="ECO:0000256" key="8">
    <source>
        <dbReference type="ARBA" id="ARBA00022741"/>
    </source>
</evidence>
<evidence type="ECO:0000256" key="4">
    <source>
        <dbReference type="ARBA" id="ARBA00022630"/>
    </source>
</evidence>
<comment type="similarity">
    <text evidence="15">Belongs to the ribF family.</text>
</comment>
<reference evidence="17 18" key="1">
    <citation type="journal article" date="2015" name="Int. J. Syst. Evol. Microbiol.">
        <title>Gemmobacter intermedius sp. nov., isolated from a white stork (Ciconia ciconia).</title>
        <authorList>
            <person name="Kampfer P."/>
            <person name="Jerzak L."/>
            <person name="Wilharm G."/>
            <person name="Golke J."/>
            <person name="Busse H.J."/>
            <person name="Glaeser S.P."/>
        </authorList>
    </citation>
    <scope>NUCLEOTIDE SEQUENCE [LARGE SCALE GENOMIC DNA]</scope>
    <source>
        <strain evidence="17 18">119/4</strain>
    </source>
</reference>
<evidence type="ECO:0000256" key="12">
    <source>
        <dbReference type="ARBA" id="ARBA00023268"/>
    </source>
</evidence>
<evidence type="ECO:0000256" key="13">
    <source>
        <dbReference type="ARBA" id="ARBA00047880"/>
    </source>
</evidence>
<comment type="function">
    <text evidence="1">Catalyzes the phosphorylation of riboflavin to FMN followed by the adenylation of FMN to FAD.</text>
</comment>
<evidence type="ECO:0000256" key="7">
    <source>
        <dbReference type="ARBA" id="ARBA00022695"/>
    </source>
</evidence>
<dbReference type="SUPFAM" id="SSF52374">
    <property type="entry name" value="Nucleotidylyl transferase"/>
    <property type="match status" value="1"/>
</dbReference>
<dbReference type="GO" id="GO:0006747">
    <property type="term" value="P:FAD biosynthetic process"/>
    <property type="evidence" value="ECO:0007669"/>
    <property type="project" value="UniProtKB-UniRule"/>
</dbReference>
<keyword evidence="9 15" id="KW-0418">Kinase</keyword>
<dbReference type="GO" id="GO:0005524">
    <property type="term" value="F:ATP binding"/>
    <property type="evidence" value="ECO:0007669"/>
    <property type="project" value="UniProtKB-UniRule"/>
</dbReference>
<dbReference type="NCBIfam" id="TIGR00083">
    <property type="entry name" value="ribF"/>
    <property type="match status" value="1"/>
</dbReference>
<dbReference type="PANTHER" id="PTHR22749:SF6">
    <property type="entry name" value="RIBOFLAVIN KINASE"/>
    <property type="match status" value="1"/>
</dbReference>